<dbReference type="Proteomes" id="UP000219020">
    <property type="component" value="Unassembled WGS sequence"/>
</dbReference>
<comment type="caution">
    <text evidence="1">The sequence shown here is derived from an EMBL/GenBank/DDBJ whole genome shotgun (WGS) entry which is preliminary data.</text>
</comment>
<dbReference type="AlphaFoldDB" id="A0A2A5T036"/>
<keyword evidence="2" id="KW-1185">Reference proteome</keyword>
<organism evidence="1 2">
    <name type="scientific">Candidatus Enterovibrio escicola</name>
    <dbReference type="NCBI Taxonomy" id="1927127"/>
    <lineage>
        <taxon>Bacteria</taxon>
        <taxon>Pseudomonadati</taxon>
        <taxon>Pseudomonadota</taxon>
        <taxon>Gammaproteobacteria</taxon>
        <taxon>Vibrionales</taxon>
        <taxon>Vibrionaceae</taxon>
        <taxon>Enterovibrio</taxon>
    </lineage>
</organism>
<protein>
    <submittedName>
        <fullName evidence="1">Mobile element protein</fullName>
    </submittedName>
</protein>
<evidence type="ECO:0000313" key="1">
    <source>
        <dbReference type="EMBL" id="PCS21501.1"/>
    </source>
</evidence>
<evidence type="ECO:0000313" key="2">
    <source>
        <dbReference type="Proteomes" id="UP000219020"/>
    </source>
</evidence>
<gene>
    <name evidence="1" type="ORF">BTN49_3041</name>
</gene>
<sequence>MNNLDTIFVDVDDFCQTFLPTWKKHLISSGIKQRNKPFRLSVSEVMTIVIAFHQSGYRDFKTYYIHFVCHYLTNVFPELVSYTRILKLMQGVLVPLCSYLTYRQARLTGIAFVDLSKL</sequence>
<dbReference type="EMBL" id="NBYY01000034">
    <property type="protein sequence ID" value="PCS21501.1"/>
    <property type="molecule type" value="Genomic_DNA"/>
</dbReference>
<reference evidence="2" key="1">
    <citation type="submission" date="2017-04" db="EMBL/GenBank/DDBJ databases">
        <title>Genome evolution of the luminous symbionts of deep sea anglerfish.</title>
        <authorList>
            <person name="Hendry T.A."/>
        </authorList>
    </citation>
    <scope>NUCLEOTIDE SEQUENCE [LARGE SCALE GENOMIC DNA]</scope>
</reference>
<proteinExistence type="predicted"/>
<accession>A0A2A5T036</accession>
<name>A0A2A5T036_9GAMM</name>